<sequence length="365" mass="42073">MVFGENPVENGQKTGYTSNWAVLVSTSRFWFNYRHMANTLGMYRTIKRLGIPDSQIILMLSDDVACNSRNVFPGSVFHNSDHTLDLYGDDIEVDYRGYEVTVENFIRLLTGRVLPDAPRSKQLLTDDRSNIFVYMTGHGGDNFLKFQDFEEICSHDISDAFGQMWEKRRYHEILFMIDTCQANTMFSKFYSPNILAIGSSELNESSYSHHSDRDIGVSVIDRFTYYTLDFLEKVNITSEHTFKDLFDSYDKDLVQSTPGIKTDLFSRKIENVKITDFFGNIRKIEINQEDQKLKLGESSIDIVEPYNFSETKSNSTSKSNLKKSSMHFSELQKATRLQSPERALKFKVIGITIFCISILILICKF</sequence>
<evidence type="ECO:0000256" key="6">
    <source>
        <dbReference type="SAM" id="Phobius"/>
    </source>
</evidence>
<evidence type="ECO:0000256" key="3">
    <source>
        <dbReference type="ARBA" id="ARBA00022502"/>
    </source>
</evidence>
<dbReference type="UniPathway" id="UPA00196"/>
<dbReference type="GO" id="GO:0003923">
    <property type="term" value="F:GPI-anchor transamidase activity"/>
    <property type="evidence" value="ECO:0007669"/>
    <property type="project" value="EnsemblFungi"/>
</dbReference>
<dbReference type="PIRSF" id="PIRSF500138">
    <property type="entry name" value="GPI8"/>
    <property type="match status" value="1"/>
</dbReference>
<dbReference type="GO" id="GO:0016255">
    <property type="term" value="P:attachment of GPI anchor to protein"/>
    <property type="evidence" value="ECO:0007669"/>
    <property type="project" value="EnsemblFungi"/>
</dbReference>
<dbReference type="InterPro" id="IPR028361">
    <property type="entry name" value="GPI_transamidase"/>
</dbReference>
<dbReference type="InterPro" id="IPR001096">
    <property type="entry name" value="Peptidase_C13"/>
</dbReference>
<dbReference type="AlphaFoldDB" id="A0A0W4ZJH2"/>
<dbReference type="GO" id="GO:0042765">
    <property type="term" value="C:GPI-anchor transamidase complex"/>
    <property type="evidence" value="ECO:0007669"/>
    <property type="project" value="EnsemblFungi"/>
</dbReference>
<dbReference type="Pfam" id="PF01650">
    <property type="entry name" value="Peptidase_C13"/>
    <property type="match status" value="1"/>
</dbReference>
<comment type="pathway">
    <text evidence="1">Glycolipid biosynthesis; glycosylphosphatidylinositol-anchor biosynthesis.</text>
</comment>
<dbReference type="GO" id="GO:0006508">
    <property type="term" value="P:proteolysis"/>
    <property type="evidence" value="ECO:0007669"/>
    <property type="project" value="InterPro"/>
</dbReference>
<dbReference type="GO" id="GO:0006506">
    <property type="term" value="P:GPI anchor biosynthetic process"/>
    <property type="evidence" value="ECO:0007669"/>
    <property type="project" value="UniProtKB-UniPathway"/>
</dbReference>
<keyword evidence="6" id="KW-0472">Membrane</keyword>
<feature type="active site" description="Nucleophile" evidence="5">
    <location>
        <position position="180"/>
    </location>
</feature>
<dbReference type="OrthoDB" id="192611at2759"/>
<reference evidence="8" key="1">
    <citation type="journal article" date="2016" name="Nat. Commun.">
        <title>Genome analysis of three Pneumocystis species reveals adaptation mechanisms to life exclusively in mammalian hosts.</title>
        <authorList>
            <person name="Ma L."/>
            <person name="Chen Z."/>
            <person name="Huang D.W."/>
            <person name="Kutty G."/>
            <person name="Ishihara M."/>
            <person name="Wang H."/>
            <person name="Abouelleil A."/>
            <person name="Bishop L."/>
            <person name="Davey E."/>
            <person name="Deng R."/>
            <person name="Deng X."/>
            <person name="Fan L."/>
            <person name="Fantoni G."/>
            <person name="Fitzgerald M."/>
            <person name="Gogineni E."/>
            <person name="Goldberg J.M."/>
            <person name="Handley G."/>
            <person name="Hu X."/>
            <person name="Huber C."/>
            <person name="Jiao X."/>
            <person name="Jones K."/>
            <person name="Levin J.Z."/>
            <person name="Liu Y."/>
            <person name="Macdonald P."/>
            <person name="Melnikov A."/>
            <person name="Raley C."/>
            <person name="Sassi M."/>
            <person name="Sherman B.T."/>
            <person name="Song X."/>
            <person name="Sykes S."/>
            <person name="Tran B."/>
            <person name="Walsh L."/>
            <person name="Xia Y."/>
            <person name="Yang J."/>
            <person name="Young S."/>
            <person name="Zeng Q."/>
            <person name="Zheng X."/>
            <person name="Stephens R."/>
            <person name="Nusbaum C."/>
            <person name="Birren B.W."/>
            <person name="Azadi P."/>
            <person name="Lempicki R.A."/>
            <person name="Cuomo C.A."/>
            <person name="Kovacs J.A."/>
        </authorList>
    </citation>
    <scope>NUCLEOTIDE SEQUENCE [LARGE SCALE GENOMIC DNA]</scope>
    <source>
        <strain evidence="8">B80</strain>
    </source>
</reference>
<protein>
    <submittedName>
        <fullName evidence="7">GPI-anchor transamidase</fullName>
    </submittedName>
</protein>
<dbReference type="PANTHER" id="PTHR48067:SF1">
    <property type="entry name" value="GPI-ANCHOR TRANSAMIDASE"/>
    <property type="match status" value="1"/>
</dbReference>
<comment type="caution">
    <text evidence="7">The sequence shown here is derived from an EMBL/GenBank/DDBJ whole genome shotgun (WGS) entry which is preliminary data.</text>
</comment>
<keyword evidence="4" id="KW-0732">Signal</keyword>
<evidence type="ECO:0000313" key="7">
    <source>
        <dbReference type="EMBL" id="KTW28514.1"/>
    </source>
</evidence>
<proteinExistence type="inferred from homology"/>
<feature type="active site" evidence="5">
    <location>
        <position position="138"/>
    </location>
</feature>
<dbReference type="RefSeq" id="XP_018226057.1">
    <property type="nucleotide sequence ID" value="XM_018370340.1"/>
</dbReference>
<evidence type="ECO:0000256" key="5">
    <source>
        <dbReference type="PIRSR" id="PIRSR019663-1"/>
    </source>
</evidence>
<dbReference type="PANTHER" id="PTHR48067">
    <property type="entry name" value="GPI-ANCHOR TRANSAMIDASE"/>
    <property type="match status" value="1"/>
</dbReference>
<keyword evidence="6" id="KW-0812">Transmembrane</keyword>
<feature type="transmembrane region" description="Helical" evidence="6">
    <location>
        <begin position="344"/>
        <end position="363"/>
    </location>
</feature>
<evidence type="ECO:0000313" key="8">
    <source>
        <dbReference type="Proteomes" id="UP000054454"/>
    </source>
</evidence>
<dbReference type="EMBL" id="LFVZ01000007">
    <property type="protein sequence ID" value="KTW28514.1"/>
    <property type="molecule type" value="Genomic_DNA"/>
</dbReference>
<comment type="similarity">
    <text evidence="2">Belongs to the peptidase C13 family.</text>
</comment>
<evidence type="ECO:0000256" key="1">
    <source>
        <dbReference type="ARBA" id="ARBA00004687"/>
    </source>
</evidence>
<dbReference type="PRINTS" id="PR00776">
    <property type="entry name" value="HEMOGLOBNASE"/>
</dbReference>
<dbReference type="FunFam" id="3.40.50.1460:FF:000003">
    <property type="entry name" value="GPI-anchor transamidase"/>
    <property type="match status" value="1"/>
</dbReference>
<keyword evidence="3" id="KW-0337">GPI-anchor biosynthesis</keyword>
<organism evidence="7 8">
    <name type="scientific">Pneumocystis carinii (strain B80)</name>
    <name type="common">Rat pneumocystis pneumonia agent</name>
    <name type="synonym">Pneumocystis carinii f. sp. carinii</name>
    <dbReference type="NCBI Taxonomy" id="1408658"/>
    <lineage>
        <taxon>Eukaryota</taxon>
        <taxon>Fungi</taxon>
        <taxon>Dikarya</taxon>
        <taxon>Ascomycota</taxon>
        <taxon>Taphrinomycotina</taxon>
        <taxon>Pneumocystomycetes</taxon>
        <taxon>Pneumocystaceae</taxon>
        <taxon>Pneumocystis</taxon>
    </lineage>
</organism>
<dbReference type="Gene3D" id="3.40.50.1460">
    <property type="match status" value="1"/>
</dbReference>
<gene>
    <name evidence="7" type="ORF">T552_01773</name>
</gene>
<name>A0A0W4ZJH2_PNEC8</name>
<evidence type="ECO:0000256" key="4">
    <source>
        <dbReference type="ARBA" id="ARBA00022729"/>
    </source>
</evidence>
<dbReference type="GeneID" id="28936543"/>
<keyword evidence="8" id="KW-1185">Reference proteome</keyword>
<dbReference type="PIRSF" id="PIRSF019663">
    <property type="entry name" value="Legumain"/>
    <property type="match status" value="1"/>
</dbReference>
<dbReference type="Proteomes" id="UP000054454">
    <property type="component" value="Unassembled WGS sequence"/>
</dbReference>
<keyword evidence="6" id="KW-1133">Transmembrane helix</keyword>
<evidence type="ECO:0000256" key="2">
    <source>
        <dbReference type="ARBA" id="ARBA00009941"/>
    </source>
</evidence>
<accession>A0A0W4ZJH2</accession>
<dbReference type="VEuPathDB" id="FungiDB:T552_01773"/>